<keyword evidence="4 8" id="KW-0812">Transmembrane</keyword>
<gene>
    <name evidence="12" type="ORF">CONPUDRAFT_104187</name>
</gene>
<keyword evidence="5 8" id="KW-1133">Transmembrane helix</keyword>
<feature type="region of interest" description="Disordered" evidence="7">
    <location>
        <begin position="1013"/>
        <end position="1035"/>
    </location>
</feature>
<keyword evidence="3" id="KW-0813">Transport</keyword>
<feature type="compositionally biased region" description="Basic and acidic residues" evidence="7">
    <location>
        <begin position="1016"/>
        <end position="1030"/>
    </location>
</feature>
<feature type="region of interest" description="Disordered" evidence="7">
    <location>
        <begin position="393"/>
        <end position="415"/>
    </location>
</feature>
<dbReference type="GO" id="GO:0005227">
    <property type="term" value="F:calcium-activated cation channel activity"/>
    <property type="evidence" value="ECO:0007669"/>
    <property type="project" value="InterPro"/>
</dbReference>
<evidence type="ECO:0000313" key="13">
    <source>
        <dbReference type="Proteomes" id="UP000053558"/>
    </source>
</evidence>
<feature type="compositionally biased region" description="Basic and acidic residues" evidence="7">
    <location>
        <begin position="1185"/>
        <end position="1198"/>
    </location>
</feature>
<feature type="transmembrane region" description="Helical" evidence="8">
    <location>
        <begin position="615"/>
        <end position="642"/>
    </location>
</feature>
<keyword evidence="13" id="KW-1185">Reference proteome</keyword>
<feature type="transmembrane region" description="Helical" evidence="8">
    <location>
        <begin position="891"/>
        <end position="908"/>
    </location>
</feature>
<evidence type="ECO:0008006" key="14">
    <source>
        <dbReference type="Google" id="ProtNLM"/>
    </source>
</evidence>
<dbReference type="Pfam" id="PF02714">
    <property type="entry name" value="RSN1_7TM"/>
    <property type="match status" value="1"/>
</dbReference>
<evidence type="ECO:0000256" key="6">
    <source>
        <dbReference type="ARBA" id="ARBA00023136"/>
    </source>
</evidence>
<dbReference type="Proteomes" id="UP000053558">
    <property type="component" value="Unassembled WGS sequence"/>
</dbReference>
<sequence>MSDIQTRPFSKNYSGLLNQSVIAIGLIVVAVTCHEIAKRKRRGRHLRSEPLGSVESWQFGYLYQGRSWAKKPSPPSPIGWPLAWLKDSLNFPPERLNALRGVDATLYLRFLKGCMFFVLLHTFTTVPILLPIHVHFSPDDVPTRSMIRASISSLVLTEAGKKLLWIHICITYWIAISWVGTLIYIINGAFDFRKTQIEAAARRAASHSATEKDAQYHPHPHPQFPFQDIPPLDNDHSNRGIRWRTVMISNIPVQLRSEKELREYFEFYMSQPLDRPSVGLPSSSTQPGILNKLFAFGFNRAKQLPNHLSNPLATNNSVGTTTQSELSSPQVRPANEDIPVIDRVVVARKMTELASLLQRREDILKQLETAHLKLAKKVLVAVYYAMQDEARGSRQKSKRMSKAPAKADISENDKTDDADDHMGLLICALGPFLDELQVGKIAMSASDKLTDKLKRFYRKLKWHPTDHNLEVLVKPGLYANGYDKQGRTIWDVLLSLPREVLDPYQPLIHLSVLFRGRTVPSIDYYTAKLNLLTSLITENRSRAVNDFAPVSTAFVTFADPKDARKACKYLAVHPKNPMACLVTMAPQYEDLDWTRVMKSTYRVEILKDLSINIGVWGFTIFWLFPVSLFVGLVSITNISTFWPQLSNYLSQHPWEEEVIQSFVPTILVALLTILVPLLLLLIAKKGHTITTLSALHDLIMTRYYKFLIVNVLVFFCVGTAAIQSVLTSVKEFKEETILNIVKESFPSAGPFYVGWLIFTTAMHSSFEIVMFGLPLFVYPNTQRQVTPRKRAVGIRPRTYNYYYWLPNHLLIIHILLLFAVLNPLVIPFGLIYFAVANAVIKNQLLHVYAKNYECNGHMLLIRMVRYSMDGLLLAQSVFLAYMVVLKEKVNYALAAVLIILTVSTKVIITRMCRARFERDDLLEAEITCGTASVNDFEEIQEHEAPADLEAHRSLTEHNLDRHDRPKSGFRTWRHMPEWMNFSYNEHPQRKNHQTQRRQPIPFGMQRPAFSRLSSMDQERKQGVEFPRDSHQSTTNRKMRSVFGGPLVTTPSNEEVPKLNLQHGPLVEKYPPHPAWDDTARYDIPYENPFYNRPISNALWLPRDPCGLLDLDDTVVVRQSLTSELAAGELGVWFGADLSTVSPMASPAPFAARELVSSIHNSTSRLSGYEDIDLPPAIQDRVSHIEHEDDVEHAGRETRPSLFSRRRMGTSRSQTFDVRGREGGSLLTTEFGSRRPRTASSFTTNTTPSSARPFLPPGDPGSKPDLHAQAEFARSATGLSAAAAQSRNVTTREAVVNEVIVEEQIAAEERLRQEEAEAEPVSTFMHTWTPSWFLSRRGR</sequence>
<feature type="transmembrane region" description="Helical" evidence="8">
    <location>
        <begin position="164"/>
        <end position="186"/>
    </location>
</feature>
<feature type="transmembrane region" description="Helical" evidence="8">
    <location>
        <begin position="799"/>
        <end position="819"/>
    </location>
</feature>
<feature type="region of interest" description="Disordered" evidence="7">
    <location>
        <begin position="307"/>
        <end position="331"/>
    </location>
</feature>
<feature type="region of interest" description="Disordered" evidence="7">
    <location>
        <begin position="1185"/>
        <end position="1263"/>
    </location>
</feature>
<feature type="transmembrane region" description="Helical" evidence="8">
    <location>
        <begin position="116"/>
        <end position="136"/>
    </location>
</feature>
<dbReference type="InterPro" id="IPR045122">
    <property type="entry name" value="Csc1-like"/>
</dbReference>
<feature type="domain" description="CSC1/OSCA1-like cytosolic" evidence="11">
    <location>
        <begin position="340"/>
        <end position="593"/>
    </location>
</feature>
<accession>A0A5M3MPE0</accession>
<organism evidence="12 13">
    <name type="scientific">Coniophora puteana (strain RWD-64-598)</name>
    <name type="common">Brown rot fungus</name>
    <dbReference type="NCBI Taxonomy" id="741705"/>
    <lineage>
        <taxon>Eukaryota</taxon>
        <taxon>Fungi</taxon>
        <taxon>Dikarya</taxon>
        <taxon>Basidiomycota</taxon>
        <taxon>Agaricomycotina</taxon>
        <taxon>Agaricomycetes</taxon>
        <taxon>Agaricomycetidae</taxon>
        <taxon>Boletales</taxon>
        <taxon>Coniophorineae</taxon>
        <taxon>Coniophoraceae</taxon>
        <taxon>Coniophora</taxon>
    </lineage>
</organism>
<feature type="domain" description="CSC1/OSCA1-like 7TM region" evidence="9">
    <location>
        <begin position="608"/>
        <end position="880"/>
    </location>
</feature>
<dbReference type="OrthoDB" id="1689567at2759"/>
<evidence type="ECO:0000256" key="3">
    <source>
        <dbReference type="ARBA" id="ARBA00022448"/>
    </source>
</evidence>
<feature type="compositionally biased region" description="Polar residues" evidence="7">
    <location>
        <begin position="307"/>
        <end position="330"/>
    </location>
</feature>
<dbReference type="EMBL" id="JH711578">
    <property type="protein sequence ID" value="EIW81052.1"/>
    <property type="molecule type" value="Genomic_DNA"/>
</dbReference>
<feature type="transmembrane region" description="Helical" evidence="8">
    <location>
        <begin position="20"/>
        <end position="37"/>
    </location>
</feature>
<evidence type="ECO:0000256" key="8">
    <source>
        <dbReference type="SAM" id="Phobius"/>
    </source>
</evidence>
<feature type="transmembrane region" description="Helical" evidence="8">
    <location>
        <begin position="825"/>
        <end position="845"/>
    </location>
</feature>
<name>A0A5M3MPE0_CONPW</name>
<dbReference type="PANTHER" id="PTHR13018:SF139">
    <property type="entry name" value="PHOSPHATE METABOLISM PROTEIN 7"/>
    <property type="match status" value="1"/>
</dbReference>
<evidence type="ECO:0000256" key="7">
    <source>
        <dbReference type="SAM" id="MobiDB-lite"/>
    </source>
</evidence>
<evidence type="ECO:0000256" key="1">
    <source>
        <dbReference type="ARBA" id="ARBA00004141"/>
    </source>
</evidence>
<dbReference type="InterPro" id="IPR027815">
    <property type="entry name" value="CSC1/OSCA1-like_cyt"/>
</dbReference>
<dbReference type="InterPro" id="IPR003864">
    <property type="entry name" value="CSC1/OSCA1-like_7TM"/>
</dbReference>
<dbReference type="PANTHER" id="PTHR13018">
    <property type="entry name" value="PROBABLE MEMBRANE PROTEIN DUF221-RELATED"/>
    <property type="match status" value="1"/>
</dbReference>
<evidence type="ECO:0000313" key="12">
    <source>
        <dbReference type="EMBL" id="EIW81052.1"/>
    </source>
</evidence>
<dbReference type="OMA" id="FNFYYWL"/>
<dbReference type="RefSeq" id="XP_007768487.1">
    <property type="nucleotide sequence ID" value="XM_007770297.1"/>
</dbReference>
<evidence type="ECO:0000256" key="2">
    <source>
        <dbReference type="ARBA" id="ARBA00007779"/>
    </source>
</evidence>
<evidence type="ECO:0000259" key="11">
    <source>
        <dbReference type="Pfam" id="PF14703"/>
    </source>
</evidence>
<evidence type="ECO:0000256" key="4">
    <source>
        <dbReference type="ARBA" id="ARBA00022692"/>
    </source>
</evidence>
<dbReference type="KEGG" id="cput:CONPUDRAFT_104187"/>
<dbReference type="GeneID" id="19198467"/>
<evidence type="ECO:0000259" key="10">
    <source>
        <dbReference type="Pfam" id="PF13967"/>
    </source>
</evidence>
<protein>
    <recommendedName>
        <fullName evidence="14">DUF221-domain-containing protein</fullName>
    </recommendedName>
</protein>
<dbReference type="Pfam" id="PF14703">
    <property type="entry name" value="PHM7_cyt"/>
    <property type="match status" value="1"/>
</dbReference>
<comment type="caution">
    <text evidence="12">The sequence shown here is derived from an EMBL/GenBank/DDBJ whole genome shotgun (WGS) entry which is preliminary data.</text>
</comment>
<comment type="subcellular location">
    <subcellularLocation>
        <location evidence="1">Membrane</location>
        <topology evidence="1">Multi-pass membrane protein</topology>
    </subcellularLocation>
</comment>
<feature type="domain" description="CSC1/OSCA1-like N-terminal transmembrane" evidence="10">
    <location>
        <begin position="59"/>
        <end position="183"/>
    </location>
</feature>
<evidence type="ECO:0000259" key="9">
    <source>
        <dbReference type="Pfam" id="PF02714"/>
    </source>
</evidence>
<proteinExistence type="inferred from homology"/>
<dbReference type="GO" id="GO:0005886">
    <property type="term" value="C:plasma membrane"/>
    <property type="evidence" value="ECO:0007669"/>
    <property type="project" value="TreeGrafter"/>
</dbReference>
<feature type="transmembrane region" description="Helical" evidence="8">
    <location>
        <begin position="752"/>
        <end position="778"/>
    </location>
</feature>
<feature type="transmembrane region" description="Helical" evidence="8">
    <location>
        <begin position="866"/>
        <end position="885"/>
    </location>
</feature>
<feature type="region of interest" description="Disordered" evidence="7">
    <location>
        <begin position="986"/>
        <end position="1005"/>
    </location>
</feature>
<feature type="transmembrane region" description="Helical" evidence="8">
    <location>
        <begin position="662"/>
        <end position="682"/>
    </location>
</feature>
<comment type="similarity">
    <text evidence="2">Belongs to the CSC1 (TC 1.A.17) family.</text>
</comment>
<evidence type="ECO:0000256" key="5">
    <source>
        <dbReference type="ARBA" id="ARBA00022989"/>
    </source>
</evidence>
<feature type="compositionally biased region" description="Polar residues" evidence="7">
    <location>
        <begin position="1237"/>
        <end position="1249"/>
    </location>
</feature>
<feature type="transmembrane region" description="Helical" evidence="8">
    <location>
        <begin position="703"/>
        <end position="726"/>
    </location>
</feature>
<dbReference type="Pfam" id="PF13967">
    <property type="entry name" value="RSN1_TM"/>
    <property type="match status" value="1"/>
</dbReference>
<dbReference type="InterPro" id="IPR032880">
    <property type="entry name" value="CSC1/OSCA1-like_N"/>
</dbReference>
<keyword evidence="6 8" id="KW-0472">Membrane</keyword>
<reference evidence="13" key="1">
    <citation type="journal article" date="2012" name="Science">
        <title>The Paleozoic origin of enzymatic lignin decomposition reconstructed from 31 fungal genomes.</title>
        <authorList>
            <person name="Floudas D."/>
            <person name="Binder M."/>
            <person name="Riley R."/>
            <person name="Barry K."/>
            <person name="Blanchette R.A."/>
            <person name="Henrissat B."/>
            <person name="Martinez A.T."/>
            <person name="Otillar R."/>
            <person name="Spatafora J.W."/>
            <person name="Yadav J.S."/>
            <person name="Aerts A."/>
            <person name="Benoit I."/>
            <person name="Boyd A."/>
            <person name="Carlson A."/>
            <person name="Copeland A."/>
            <person name="Coutinho P.M."/>
            <person name="de Vries R.P."/>
            <person name="Ferreira P."/>
            <person name="Findley K."/>
            <person name="Foster B."/>
            <person name="Gaskell J."/>
            <person name="Glotzer D."/>
            <person name="Gorecki P."/>
            <person name="Heitman J."/>
            <person name="Hesse C."/>
            <person name="Hori C."/>
            <person name="Igarashi K."/>
            <person name="Jurgens J.A."/>
            <person name="Kallen N."/>
            <person name="Kersten P."/>
            <person name="Kohler A."/>
            <person name="Kuees U."/>
            <person name="Kumar T.K.A."/>
            <person name="Kuo A."/>
            <person name="LaButti K."/>
            <person name="Larrondo L.F."/>
            <person name="Lindquist E."/>
            <person name="Ling A."/>
            <person name="Lombard V."/>
            <person name="Lucas S."/>
            <person name="Lundell T."/>
            <person name="Martin R."/>
            <person name="McLaughlin D.J."/>
            <person name="Morgenstern I."/>
            <person name="Morin E."/>
            <person name="Murat C."/>
            <person name="Nagy L.G."/>
            <person name="Nolan M."/>
            <person name="Ohm R.A."/>
            <person name="Patyshakuliyeva A."/>
            <person name="Rokas A."/>
            <person name="Ruiz-Duenas F.J."/>
            <person name="Sabat G."/>
            <person name="Salamov A."/>
            <person name="Samejima M."/>
            <person name="Schmutz J."/>
            <person name="Slot J.C."/>
            <person name="St John F."/>
            <person name="Stenlid J."/>
            <person name="Sun H."/>
            <person name="Sun S."/>
            <person name="Syed K."/>
            <person name="Tsang A."/>
            <person name="Wiebenga A."/>
            <person name="Young D."/>
            <person name="Pisabarro A."/>
            <person name="Eastwood D.C."/>
            <person name="Martin F."/>
            <person name="Cullen D."/>
            <person name="Grigoriev I.V."/>
            <person name="Hibbett D.S."/>
        </authorList>
    </citation>
    <scope>NUCLEOTIDE SEQUENCE [LARGE SCALE GENOMIC DNA]</scope>
    <source>
        <strain evidence="13">RWD-64-598 SS2</strain>
    </source>
</reference>